<proteinExistence type="predicted"/>
<reference evidence="3" key="1">
    <citation type="submission" date="2021-01" db="EMBL/GenBank/DDBJ databases">
        <authorList>
            <person name="Corre E."/>
            <person name="Pelletier E."/>
            <person name="Niang G."/>
            <person name="Scheremetjew M."/>
            <person name="Finn R."/>
            <person name="Kale V."/>
            <person name="Holt S."/>
            <person name="Cochrane G."/>
            <person name="Meng A."/>
            <person name="Brown T."/>
            <person name="Cohen L."/>
        </authorList>
    </citation>
    <scope>NUCLEOTIDE SEQUENCE</scope>
    <source>
        <strain evidence="3">CCAP1064/1</strain>
    </source>
</reference>
<feature type="region of interest" description="Disordered" evidence="1">
    <location>
        <begin position="114"/>
        <end position="136"/>
    </location>
</feature>
<sequence length="361" mass="41460">MQGNSMTRRKPRQNSVAPPMYALPSGGGDSNYSGNNQSQSSYNTQSPYSAQPPSYNTQPKRKLGNDNKSMGSSGSFTFPPYIVFLIVVMLSGTIYTFSIYSGANTELKRLQSEKVDQDGRMRNNSRELQRAKHTSRTAKRTLERTKKELDDHIKQIDELEDEHEDVQTEFTQNLENVELDQHKAVEKVSAREVAKCFQREEVFRTRVEDLRHHIQRESRRELVQNFGTGPHRVRLTIIFPDNPQALHIIELEMAPFRLLPHSIYTFMEQVRHGLWDGCSFSKLVDGKLIASPTPATLGTLKEKELKYRFANSKLDIVYFQEYHAKFPHVEMTVGFDGRPGGPDFYINMVCANIFSSRFLKQ</sequence>
<evidence type="ECO:0000256" key="2">
    <source>
        <dbReference type="SAM" id="Phobius"/>
    </source>
</evidence>
<name>A0A7S0G950_9STRA</name>
<feature type="compositionally biased region" description="Low complexity" evidence="1">
    <location>
        <begin position="30"/>
        <end position="49"/>
    </location>
</feature>
<keyword evidence="2" id="KW-0472">Membrane</keyword>
<feature type="transmembrane region" description="Helical" evidence="2">
    <location>
        <begin position="78"/>
        <end position="100"/>
    </location>
</feature>
<evidence type="ECO:0000313" key="3">
    <source>
        <dbReference type="EMBL" id="CAD8405979.1"/>
    </source>
</evidence>
<protein>
    <submittedName>
        <fullName evidence="3">Uncharacterized protein</fullName>
    </submittedName>
</protein>
<evidence type="ECO:0000256" key="1">
    <source>
        <dbReference type="SAM" id="MobiDB-lite"/>
    </source>
</evidence>
<gene>
    <name evidence="3" type="ORF">PINE0816_LOCUS2095</name>
</gene>
<dbReference type="EMBL" id="HBEL01004393">
    <property type="protein sequence ID" value="CAD8405979.1"/>
    <property type="molecule type" value="Transcribed_RNA"/>
</dbReference>
<feature type="region of interest" description="Disordered" evidence="1">
    <location>
        <begin position="1"/>
        <end position="68"/>
    </location>
</feature>
<dbReference type="AlphaFoldDB" id="A0A7S0G950"/>
<organism evidence="3">
    <name type="scientific">Proboscia inermis</name>
    <dbReference type="NCBI Taxonomy" id="420281"/>
    <lineage>
        <taxon>Eukaryota</taxon>
        <taxon>Sar</taxon>
        <taxon>Stramenopiles</taxon>
        <taxon>Ochrophyta</taxon>
        <taxon>Bacillariophyta</taxon>
        <taxon>Coscinodiscophyceae</taxon>
        <taxon>Rhizosoleniophycidae</taxon>
        <taxon>Rhizosoleniales</taxon>
        <taxon>Rhizosoleniaceae</taxon>
        <taxon>Proboscia</taxon>
    </lineage>
</organism>
<keyword evidence="2" id="KW-0812">Transmembrane</keyword>
<feature type="compositionally biased region" description="Basic and acidic residues" evidence="1">
    <location>
        <begin position="114"/>
        <end position="130"/>
    </location>
</feature>
<accession>A0A7S0G950</accession>
<keyword evidence="2" id="KW-1133">Transmembrane helix</keyword>